<dbReference type="EMBL" id="JOKZ01000467">
    <property type="protein sequence ID" value="KKO98053.1"/>
    <property type="molecule type" value="Genomic_DNA"/>
</dbReference>
<evidence type="ECO:0000256" key="3">
    <source>
        <dbReference type="PROSITE-ProRule" id="PRU00221"/>
    </source>
</evidence>
<dbReference type="PROSITE" id="PS50082">
    <property type="entry name" value="WD_REPEATS_2"/>
    <property type="match status" value="1"/>
</dbReference>
<sequence>MPKNGTTSDLPQQYLDRFPRDREQECIEKHESMLSRRAQEIASIEDCAEAAAQTVIQGSGLRAFIEPLLEPLCFGLVDTLPQGVATYSVAYSHGGKYVATGDDRGNAYVFDAANKHIVFQKGVEVKALIPSPVCFIPDGQSFIFASGGLVQHQQIEVCDIATKTVRRSLNHKSGVSALDVSNDCRLLASGDFCGAVHIWDLEQGVKTKEFIAGDGYIYDVKISPDSCFAAAVCDDGYAYT</sequence>
<dbReference type="OrthoDB" id="756370at2759"/>
<evidence type="ECO:0000313" key="5">
    <source>
        <dbReference type="Proteomes" id="UP000034112"/>
    </source>
</evidence>
<accession>A0A0F9ZY73</accession>
<feature type="repeat" description="WD" evidence="3">
    <location>
        <begin position="168"/>
        <end position="209"/>
    </location>
</feature>
<protein>
    <submittedName>
        <fullName evidence="4">Chromatin associated protein</fullName>
    </submittedName>
</protein>
<organism evidence="4 5">
    <name type="scientific">Trichoderma harzianum</name>
    <name type="common">Hypocrea lixii</name>
    <dbReference type="NCBI Taxonomy" id="5544"/>
    <lineage>
        <taxon>Eukaryota</taxon>
        <taxon>Fungi</taxon>
        <taxon>Dikarya</taxon>
        <taxon>Ascomycota</taxon>
        <taxon>Pezizomycotina</taxon>
        <taxon>Sordariomycetes</taxon>
        <taxon>Hypocreomycetidae</taxon>
        <taxon>Hypocreales</taxon>
        <taxon>Hypocreaceae</taxon>
        <taxon>Trichoderma</taxon>
    </lineage>
</organism>
<dbReference type="InterPro" id="IPR011047">
    <property type="entry name" value="Quinoprotein_ADH-like_sf"/>
</dbReference>
<dbReference type="SMART" id="SM00320">
    <property type="entry name" value="WD40"/>
    <property type="match status" value="3"/>
</dbReference>
<dbReference type="InterPro" id="IPR015943">
    <property type="entry name" value="WD40/YVTN_repeat-like_dom_sf"/>
</dbReference>
<reference evidence="5" key="1">
    <citation type="journal article" date="2015" name="Genome Announc.">
        <title>Draft whole-genome sequence of the biocontrol agent Trichoderma harzianum T6776.</title>
        <authorList>
            <person name="Baroncelli R."/>
            <person name="Piaggeschi G."/>
            <person name="Fiorini L."/>
            <person name="Bertolini E."/>
            <person name="Zapparata A."/>
            <person name="Pe M.E."/>
            <person name="Sarrocco S."/>
            <person name="Vannacci G."/>
        </authorList>
    </citation>
    <scope>NUCLEOTIDE SEQUENCE [LARGE SCALE GENOMIC DNA]</scope>
    <source>
        <strain evidence="5">T6776</strain>
    </source>
</reference>
<evidence type="ECO:0000256" key="1">
    <source>
        <dbReference type="ARBA" id="ARBA00022574"/>
    </source>
</evidence>
<dbReference type="PANTHER" id="PTHR19848">
    <property type="entry name" value="WD40 REPEAT PROTEIN"/>
    <property type="match status" value="1"/>
</dbReference>
<dbReference type="SUPFAM" id="SSF50998">
    <property type="entry name" value="Quinoprotein alcohol dehydrogenase-like"/>
    <property type="match status" value="1"/>
</dbReference>
<dbReference type="Pfam" id="PF00400">
    <property type="entry name" value="WD40"/>
    <property type="match status" value="1"/>
</dbReference>
<keyword evidence="1 3" id="KW-0853">WD repeat</keyword>
<dbReference type="Proteomes" id="UP000034112">
    <property type="component" value="Unassembled WGS sequence"/>
</dbReference>
<evidence type="ECO:0000313" key="4">
    <source>
        <dbReference type="EMBL" id="KKO98053.1"/>
    </source>
</evidence>
<keyword evidence="2" id="KW-0677">Repeat</keyword>
<name>A0A0F9ZY73_TRIHA</name>
<gene>
    <name evidence="4" type="ORF">THAR02_09839</name>
</gene>
<dbReference type="InterPro" id="IPR001680">
    <property type="entry name" value="WD40_rpt"/>
</dbReference>
<comment type="caution">
    <text evidence="4">The sequence shown here is derived from an EMBL/GenBank/DDBJ whole genome shotgun (WGS) entry which is preliminary data.</text>
</comment>
<dbReference type="PANTHER" id="PTHR19848:SF8">
    <property type="entry name" value="F-BOX AND WD REPEAT DOMAIN CONTAINING 7"/>
    <property type="match status" value="1"/>
</dbReference>
<dbReference type="AlphaFoldDB" id="A0A0F9ZY73"/>
<dbReference type="Gene3D" id="2.130.10.10">
    <property type="entry name" value="YVTN repeat-like/Quinoprotein amine dehydrogenase"/>
    <property type="match status" value="1"/>
</dbReference>
<proteinExistence type="predicted"/>
<evidence type="ECO:0000256" key="2">
    <source>
        <dbReference type="ARBA" id="ARBA00022737"/>
    </source>
</evidence>